<dbReference type="Pfam" id="PF21090">
    <property type="entry name" value="P-loop_SecA"/>
    <property type="match status" value="1"/>
</dbReference>
<keyword evidence="8" id="KW-0472">Membrane</keyword>
<keyword evidence="2" id="KW-1003">Cell membrane</keyword>
<reference evidence="10 11" key="1">
    <citation type="submission" date="2017-09" db="EMBL/GenBank/DDBJ databases">
        <title>Bacterial strain isolated from the female urinary microbiota.</title>
        <authorList>
            <person name="Thomas-White K."/>
            <person name="Kumar N."/>
            <person name="Forster S."/>
            <person name="Putonti C."/>
            <person name="Lawley T."/>
            <person name="Wolfe A.J."/>
        </authorList>
    </citation>
    <scope>NUCLEOTIDE SEQUENCE [LARGE SCALE GENOMIC DNA]</scope>
    <source>
        <strain evidence="10 11">UMB1301</strain>
    </source>
</reference>
<dbReference type="Proteomes" id="UP000235598">
    <property type="component" value="Unassembled WGS sequence"/>
</dbReference>
<sequence>TQMAGRGTDIRLADEEARDAGGLLVIGAGRYDSSRLDDQLRGRSGRQGDPGTSVFFTSLEDELLTRVPEIQRFVEDGDETGYRDDVKAAGDDAVRDALRDILLFQIDDRWVAHLA</sequence>
<dbReference type="GO" id="GO:0006605">
    <property type="term" value="P:protein targeting"/>
    <property type="evidence" value="ECO:0007669"/>
    <property type="project" value="InterPro"/>
</dbReference>
<keyword evidence="3" id="KW-0547">Nucleotide-binding</keyword>
<keyword evidence="6" id="KW-1278">Translocase</keyword>
<evidence type="ECO:0000256" key="5">
    <source>
        <dbReference type="ARBA" id="ARBA00022927"/>
    </source>
</evidence>
<keyword evidence="5" id="KW-0653">Protein transport</keyword>
<name>A0A2N6VIJ1_9MICO</name>
<evidence type="ECO:0000256" key="8">
    <source>
        <dbReference type="ARBA" id="ARBA00023136"/>
    </source>
</evidence>
<dbReference type="PANTHER" id="PTHR30612">
    <property type="entry name" value="SECA INNER MEMBRANE COMPONENT OF SEC PROTEIN SECRETION SYSTEM"/>
    <property type="match status" value="1"/>
</dbReference>
<proteinExistence type="predicted"/>
<evidence type="ECO:0000256" key="3">
    <source>
        <dbReference type="ARBA" id="ARBA00022741"/>
    </source>
</evidence>
<dbReference type="GO" id="GO:0006886">
    <property type="term" value="P:intracellular protein transport"/>
    <property type="evidence" value="ECO:0007669"/>
    <property type="project" value="InterPro"/>
</dbReference>
<dbReference type="SUPFAM" id="SSF52540">
    <property type="entry name" value="P-loop containing nucleoside triphosphate hydrolases"/>
    <property type="match status" value="1"/>
</dbReference>
<dbReference type="PROSITE" id="PS51196">
    <property type="entry name" value="SECA_MOTOR_DEAD"/>
    <property type="match status" value="1"/>
</dbReference>
<dbReference type="GO" id="GO:0005829">
    <property type="term" value="C:cytosol"/>
    <property type="evidence" value="ECO:0007669"/>
    <property type="project" value="TreeGrafter"/>
</dbReference>
<gene>
    <name evidence="10" type="ORF">CJ199_15365</name>
</gene>
<dbReference type="AlphaFoldDB" id="A0A2N6VIJ1"/>
<dbReference type="GO" id="GO:0005524">
    <property type="term" value="F:ATP binding"/>
    <property type="evidence" value="ECO:0007669"/>
    <property type="project" value="UniProtKB-KW"/>
</dbReference>
<accession>A0A2N6VIJ1</accession>
<dbReference type="GO" id="GO:0031522">
    <property type="term" value="C:cell envelope Sec protein transport complex"/>
    <property type="evidence" value="ECO:0007669"/>
    <property type="project" value="TreeGrafter"/>
</dbReference>
<feature type="non-terminal residue" evidence="10">
    <location>
        <position position="115"/>
    </location>
</feature>
<dbReference type="PANTHER" id="PTHR30612:SF0">
    <property type="entry name" value="CHLOROPLAST PROTEIN-TRANSPORTING ATPASE"/>
    <property type="match status" value="1"/>
</dbReference>
<dbReference type="Gene3D" id="3.40.50.300">
    <property type="entry name" value="P-loop containing nucleotide triphosphate hydrolases"/>
    <property type="match status" value="1"/>
</dbReference>
<evidence type="ECO:0000256" key="4">
    <source>
        <dbReference type="ARBA" id="ARBA00022840"/>
    </source>
</evidence>
<evidence type="ECO:0000256" key="7">
    <source>
        <dbReference type="ARBA" id="ARBA00023010"/>
    </source>
</evidence>
<protein>
    <submittedName>
        <fullName evidence="10">Accessory Sec system translocase SecA2</fullName>
    </submittedName>
</protein>
<dbReference type="InterPro" id="IPR027417">
    <property type="entry name" value="P-loop_NTPase"/>
</dbReference>
<dbReference type="InterPro" id="IPR014018">
    <property type="entry name" value="SecA_motor_DEAD"/>
</dbReference>
<keyword evidence="7" id="KW-0811">Translocation</keyword>
<feature type="non-terminal residue" evidence="10">
    <location>
        <position position="1"/>
    </location>
</feature>
<evidence type="ECO:0000313" key="10">
    <source>
        <dbReference type="EMBL" id="PMC99222.1"/>
    </source>
</evidence>
<dbReference type="GO" id="GO:0005886">
    <property type="term" value="C:plasma membrane"/>
    <property type="evidence" value="ECO:0007669"/>
    <property type="project" value="TreeGrafter"/>
</dbReference>
<organism evidence="10 11">
    <name type="scientific">Brevibacterium paucivorans</name>
    <dbReference type="NCBI Taxonomy" id="170994"/>
    <lineage>
        <taxon>Bacteria</taxon>
        <taxon>Bacillati</taxon>
        <taxon>Actinomycetota</taxon>
        <taxon>Actinomycetes</taxon>
        <taxon>Micrococcales</taxon>
        <taxon>Brevibacteriaceae</taxon>
        <taxon>Brevibacterium</taxon>
    </lineage>
</organism>
<dbReference type="EMBL" id="PNHK01000620">
    <property type="protein sequence ID" value="PMC99222.1"/>
    <property type="molecule type" value="Genomic_DNA"/>
</dbReference>
<evidence type="ECO:0000256" key="6">
    <source>
        <dbReference type="ARBA" id="ARBA00022967"/>
    </source>
</evidence>
<keyword evidence="4" id="KW-0067">ATP-binding</keyword>
<evidence type="ECO:0000313" key="11">
    <source>
        <dbReference type="Proteomes" id="UP000235598"/>
    </source>
</evidence>
<feature type="domain" description="SecA family profile" evidence="9">
    <location>
        <begin position="1"/>
        <end position="94"/>
    </location>
</feature>
<comment type="caution">
    <text evidence="10">The sequence shown here is derived from an EMBL/GenBank/DDBJ whole genome shotgun (WGS) entry which is preliminary data.</text>
</comment>
<evidence type="ECO:0000256" key="2">
    <source>
        <dbReference type="ARBA" id="ARBA00022475"/>
    </source>
</evidence>
<evidence type="ECO:0000259" key="9">
    <source>
        <dbReference type="PROSITE" id="PS51196"/>
    </source>
</evidence>
<dbReference type="InterPro" id="IPR044722">
    <property type="entry name" value="SecA_SF2_C"/>
</dbReference>
<dbReference type="InterPro" id="IPR000185">
    <property type="entry name" value="SecA"/>
</dbReference>
<dbReference type="GO" id="GO:0043952">
    <property type="term" value="P:protein transport by the Sec complex"/>
    <property type="evidence" value="ECO:0007669"/>
    <property type="project" value="TreeGrafter"/>
</dbReference>
<keyword evidence="1" id="KW-0813">Transport</keyword>
<evidence type="ECO:0000256" key="1">
    <source>
        <dbReference type="ARBA" id="ARBA00022448"/>
    </source>
</evidence>